<reference evidence="1 2" key="1">
    <citation type="submission" date="2020-06" db="EMBL/GenBank/DDBJ databases">
        <title>Actinomadura xiongansis sp. nov., isolated from soil of Baiyangdian.</title>
        <authorList>
            <person name="Zhang X."/>
        </authorList>
    </citation>
    <scope>NUCLEOTIDE SEQUENCE [LARGE SCALE GENOMIC DNA]</scope>
    <source>
        <strain evidence="1 2">HBUM206468</strain>
    </source>
</reference>
<comment type="caution">
    <text evidence="1">The sequence shown here is derived from an EMBL/GenBank/DDBJ whole genome shotgun (WGS) entry which is preliminary data.</text>
</comment>
<proteinExistence type="predicted"/>
<protein>
    <recommendedName>
        <fullName evidence="3">Integrase</fullName>
    </recommendedName>
</protein>
<dbReference type="Proteomes" id="UP000805614">
    <property type="component" value="Unassembled WGS sequence"/>
</dbReference>
<name>A0ABR7LKB4_9ACTN</name>
<organism evidence="1 2">
    <name type="scientific">Actinomadura alba</name>
    <dbReference type="NCBI Taxonomy" id="406431"/>
    <lineage>
        <taxon>Bacteria</taxon>
        <taxon>Bacillati</taxon>
        <taxon>Actinomycetota</taxon>
        <taxon>Actinomycetes</taxon>
        <taxon>Streptosporangiales</taxon>
        <taxon>Thermomonosporaceae</taxon>
        <taxon>Actinomadura</taxon>
    </lineage>
</organism>
<evidence type="ECO:0000313" key="1">
    <source>
        <dbReference type="EMBL" id="MBC6465204.1"/>
    </source>
</evidence>
<dbReference type="RefSeq" id="WP_187242201.1">
    <property type="nucleotide sequence ID" value="NZ_BAAAOK010000017.1"/>
</dbReference>
<evidence type="ECO:0000313" key="2">
    <source>
        <dbReference type="Proteomes" id="UP000805614"/>
    </source>
</evidence>
<gene>
    <name evidence="1" type="ORF">HKK74_06835</name>
</gene>
<accession>A0ABR7LKB4</accession>
<dbReference type="EMBL" id="JABVEC010000003">
    <property type="protein sequence ID" value="MBC6465204.1"/>
    <property type="molecule type" value="Genomic_DNA"/>
</dbReference>
<sequence>MKRTVAASLGHEDPGFTLSTYAHLMPTASERGRQAIDSFFTAPDQSAPKVPSEE</sequence>
<evidence type="ECO:0008006" key="3">
    <source>
        <dbReference type="Google" id="ProtNLM"/>
    </source>
</evidence>
<keyword evidence="2" id="KW-1185">Reference proteome</keyword>